<dbReference type="Proteomes" id="UP000187172">
    <property type="component" value="Unassembled WGS sequence"/>
</dbReference>
<dbReference type="AlphaFoldDB" id="A0A1R1F0H5"/>
<proteinExistence type="predicted"/>
<protein>
    <submittedName>
        <fullName evidence="1">Uncharacterized protein</fullName>
    </submittedName>
</protein>
<sequence>MSETSITIHFVGGEALNIISDDVSGVISRLKSEEWVELNEHQVQTSNISFFTVYESGFGKNSEKQLPSKS</sequence>
<name>A0A1R1F0H5_9BACL</name>
<evidence type="ECO:0000313" key="2">
    <source>
        <dbReference type="Proteomes" id="UP000187172"/>
    </source>
</evidence>
<keyword evidence="2" id="KW-1185">Reference proteome</keyword>
<dbReference type="STRING" id="297318.BK138_03080"/>
<reference evidence="1 2" key="1">
    <citation type="submission" date="2016-11" db="EMBL/GenBank/DDBJ databases">
        <title>Paenibacillus species isolates.</title>
        <authorList>
            <person name="Beno S.M."/>
        </authorList>
    </citation>
    <scope>NUCLEOTIDE SEQUENCE [LARGE SCALE GENOMIC DNA]</scope>
    <source>
        <strain evidence="1 2">FSL R5-0378</strain>
    </source>
</reference>
<dbReference type="EMBL" id="MRTP01000001">
    <property type="protein sequence ID" value="OMF57599.1"/>
    <property type="molecule type" value="Genomic_DNA"/>
</dbReference>
<dbReference type="RefSeq" id="WP_076165586.1">
    <property type="nucleotide sequence ID" value="NZ_MRTP01000001.1"/>
</dbReference>
<accession>A0A1R1F0H5</accession>
<evidence type="ECO:0000313" key="1">
    <source>
        <dbReference type="EMBL" id="OMF57599.1"/>
    </source>
</evidence>
<organism evidence="1 2">
    <name type="scientific">Paenibacillus rhizosphaerae</name>
    <dbReference type="NCBI Taxonomy" id="297318"/>
    <lineage>
        <taxon>Bacteria</taxon>
        <taxon>Bacillati</taxon>
        <taxon>Bacillota</taxon>
        <taxon>Bacilli</taxon>
        <taxon>Bacillales</taxon>
        <taxon>Paenibacillaceae</taxon>
        <taxon>Paenibacillus</taxon>
    </lineage>
</organism>
<comment type="caution">
    <text evidence="1">The sequence shown here is derived from an EMBL/GenBank/DDBJ whole genome shotgun (WGS) entry which is preliminary data.</text>
</comment>
<gene>
    <name evidence="1" type="ORF">BK138_03080</name>
</gene>